<evidence type="ECO:0000256" key="6">
    <source>
        <dbReference type="SAM" id="MobiDB-lite"/>
    </source>
</evidence>
<accession>A0A9Q0KLU4</accession>
<dbReference type="Pfam" id="PF02362">
    <property type="entry name" value="B3"/>
    <property type="match status" value="1"/>
</dbReference>
<organism evidence="8 9">
    <name type="scientific">Protea cynaroides</name>
    <dbReference type="NCBI Taxonomy" id="273540"/>
    <lineage>
        <taxon>Eukaryota</taxon>
        <taxon>Viridiplantae</taxon>
        <taxon>Streptophyta</taxon>
        <taxon>Embryophyta</taxon>
        <taxon>Tracheophyta</taxon>
        <taxon>Spermatophyta</taxon>
        <taxon>Magnoliopsida</taxon>
        <taxon>Proteales</taxon>
        <taxon>Proteaceae</taxon>
        <taxon>Protea</taxon>
    </lineage>
</organism>
<dbReference type="SMART" id="SM01019">
    <property type="entry name" value="B3"/>
    <property type="match status" value="1"/>
</dbReference>
<dbReference type="GO" id="GO:0005634">
    <property type="term" value="C:nucleus"/>
    <property type="evidence" value="ECO:0007669"/>
    <property type="project" value="UniProtKB-SubCell"/>
</dbReference>
<dbReference type="InterPro" id="IPR015300">
    <property type="entry name" value="DNA-bd_pseudobarrel_sf"/>
</dbReference>
<gene>
    <name evidence="8" type="ORF">NE237_005760</name>
</gene>
<feature type="region of interest" description="Disordered" evidence="6">
    <location>
        <begin position="520"/>
        <end position="548"/>
    </location>
</feature>
<evidence type="ECO:0000256" key="1">
    <source>
        <dbReference type="ARBA" id="ARBA00004123"/>
    </source>
</evidence>
<keyword evidence="2" id="KW-0805">Transcription regulation</keyword>
<name>A0A9Q0KLU4_9MAGN</name>
<dbReference type="Gene3D" id="2.40.330.10">
    <property type="entry name" value="DNA-binding pseudobarrel domain"/>
    <property type="match status" value="1"/>
</dbReference>
<keyword evidence="3" id="KW-0238">DNA-binding</keyword>
<evidence type="ECO:0000256" key="3">
    <source>
        <dbReference type="ARBA" id="ARBA00023125"/>
    </source>
</evidence>
<dbReference type="EMBL" id="JAMYWD010000004">
    <property type="protein sequence ID" value="KAJ4972586.1"/>
    <property type="molecule type" value="Genomic_DNA"/>
</dbReference>
<evidence type="ECO:0000259" key="7">
    <source>
        <dbReference type="SMART" id="SM01019"/>
    </source>
</evidence>
<reference evidence="8" key="1">
    <citation type="journal article" date="2023" name="Plant J.">
        <title>The genome of the king protea, Protea cynaroides.</title>
        <authorList>
            <person name="Chang J."/>
            <person name="Duong T.A."/>
            <person name="Schoeman C."/>
            <person name="Ma X."/>
            <person name="Roodt D."/>
            <person name="Barker N."/>
            <person name="Li Z."/>
            <person name="Van de Peer Y."/>
            <person name="Mizrachi E."/>
        </authorList>
    </citation>
    <scope>NUCLEOTIDE SEQUENCE</scope>
    <source>
        <tissue evidence="8">Young leaves</tissue>
    </source>
</reference>
<dbReference type="GO" id="GO:0003700">
    <property type="term" value="F:DNA-binding transcription factor activity"/>
    <property type="evidence" value="ECO:0007669"/>
    <property type="project" value="InterPro"/>
</dbReference>
<evidence type="ECO:0000313" key="8">
    <source>
        <dbReference type="EMBL" id="KAJ4972586.1"/>
    </source>
</evidence>
<feature type="compositionally biased region" description="Polar residues" evidence="6">
    <location>
        <begin position="287"/>
        <end position="304"/>
    </location>
</feature>
<comment type="subcellular location">
    <subcellularLocation>
        <location evidence="1">Nucleus</location>
    </subcellularLocation>
</comment>
<keyword evidence="5" id="KW-0539">Nucleus</keyword>
<dbReference type="Proteomes" id="UP001141806">
    <property type="component" value="Unassembled WGS sequence"/>
</dbReference>
<dbReference type="InterPro" id="IPR003340">
    <property type="entry name" value="B3_DNA-bd"/>
</dbReference>
<evidence type="ECO:0000256" key="5">
    <source>
        <dbReference type="ARBA" id="ARBA00023242"/>
    </source>
</evidence>
<dbReference type="PANTHER" id="PTHR31140:SF90">
    <property type="entry name" value="B3 DOMAIN-CONTAINING TRANSCRIPTION FACTOR LEC2"/>
    <property type="match status" value="1"/>
</dbReference>
<feature type="domain" description="TF-B3" evidence="7">
    <location>
        <begin position="366"/>
        <end position="466"/>
    </location>
</feature>
<dbReference type="GO" id="GO:0003677">
    <property type="term" value="F:DNA binding"/>
    <property type="evidence" value="ECO:0007669"/>
    <property type="project" value="UniProtKB-KW"/>
</dbReference>
<dbReference type="OrthoDB" id="757982at2759"/>
<comment type="caution">
    <text evidence="8">The sequence shown here is derived from an EMBL/GenBank/DDBJ whole genome shotgun (WGS) entry which is preliminary data.</text>
</comment>
<keyword evidence="4" id="KW-0804">Transcription</keyword>
<dbReference type="AlphaFoldDB" id="A0A9Q0KLU4"/>
<sequence>MPVWSRIQTKPGSALSLVITTVSLFWHSVPIVFTYPTMAVWLVKLLPVVTYPMMGEALATHLALLEAVSEGWFSFCEASRVLMQSGVRENGTRVKSSVAGHSVVMSVSGSEEDHFEEKPKFNGAVERGYRVGGAGEVINQSVMAPAVAAVQVLQPQAGFWQRGTSFGNGSSELTPILPRFNSSCSQPIGSPSHLHCFPYKNMCVSSAAAQNLKRKVEVSGSSYYPAHVESFFSRMPSAFCQDSVFMPVQAVFQNRFFPASGSQICDPSGGDTSAAIHKRKVVRPRCSSSLNATAASNGTQNDNSEPSHKLKLPAFREHYSLGTIPCQRESFTLTCSELQPGYLPSACVYKPEDDKVIEEKGWTALVQKELRNTDVGNLGRIVLPKRDAEANLPTLVAKDGLFLQMEDMTYSVNWKFKYRYWPNNRSRMYVMENTGDFVRMHNLRTGDFFIVYKEESSGKYIARGKKGIRSLYAREVVEPGNQGRTKNRDTKANSQVGLAHGASSVPTGGYEVTRADTFMANESFEKDTDGPSGSAVTPLPGLHRDEIP</sequence>
<keyword evidence="9" id="KW-1185">Reference proteome</keyword>
<evidence type="ECO:0000313" key="9">
    <source>
        <dbReference type="Proteomes" id="UP001141806"/>
    </source>
</evidence>
<proteinExistence type="predicted"/>
<dbReference type="InterPro" id="IPR044800">
    <property type="entry name" value="LEC2-like"/>
</dbReference>
<dbReference type="CDD" id="cd10017">
    <property type="entry name" value="B3_DNA"/>
    <property type="match status" value="1"/>
</dbReference>
<protein>
    <recommendedName>
        <fullName evidence="7">TF-B3 domain-containing protein</fullName>
    </recommendedName>
</protein>
<dbReference type="PANTHER" id="PTHR31140">
    <property type="entry name" value="B3 DOMAIN-CONTAINING TRANSCRIPTION FACTOR ABI3"/>
    <property type="match status" value="1"/>
</dbReference>
<evidence type="ECO:0000256" key="2">
    <source>
        <dbReference type="ARBA" id="ARBA00023015"/>
    </source>
</evidence>
<dbReference type="SUPFAM" id="SSF101936">
    <property type="entry name" value="DNA-binding pseudobarrel domain"/>
    <property type="match status" value="1"/>
</dbReference>
<feature type="region of interest" description="Disordered" evidence="6">
    <location>
        <begin position="479"/>
        <end position="505"/>
    </location>
</feature>
<evidence type="ECO:0000256" key="4">
    <source>
        <dbReference type="ARBA" id="ARBA00023163"/>
    </source>
</evidence>
<feature type="region of interest" description="Disordered" evidence="6">
    <location>
        <begin position="287"/>
        <end position="307"/>
    </location>
</feature>